<keyword evidence="2" id="KW-1185">Reference proteome</keyword>
<accession>A0A3S5B5P5</accession>
<feature type="non-terminal residue" evidence="1">
    <location>
        <position position="226"/>
    </location>
</feature>
<dbReference type="EMBL" id="CAAALY010267750">
    <property type="protein sequence ID" value="VEL41072.1"/>
    <property type="molecule type" value="Genomic_DNA"/>
</dbReference>
<reference evidence="1" key="1">
    <citation type="submission" date="2018-11" db="EMBL/GenBank/DDBJ databases">
        <authorList>
            <consortium name="Pathogen Informatics"/>
        </authorList>
    </citation>
    <scope>NUCLEOTIDE SEQUENCE</scope>
</reference>
<organism evidence="1 2">
    <name type="scientific">Protopolystoma xenopodis</name>
    <dbReference type="NCBI Taxonomy" id="117903"/>
    <lineage>
        <taxon>Eukaryota</taxon>
        <taxon>Metazoa</taxon>
        <taxon>Spiralia</taxon>
        <taxon>Lophotrochozoa</taxon>
        <taxon>Platyhelminthes</taxon>
        <taxon>Monogenea</taxon>
        <taxon>Polyopisthocotylea</taxon>
        <taxon>Polystomatidea</taxon>
        <taxon>Polystomatidae</taxon>
        <taxon>Protopolystoma</taxon>
    </lineage>
</organism>
<gene>
    <name evidence="1" type="ORF">PXEA_LOCUS34512</name>
</gene>
<sequence length="226" mass="25554">MASRKSLIYDANALVRPTSQVHSNREGNGFSDLAAFNASASFSHTFQTTSFQPGNGTYRQEEITLSCDEPKKSNVSFNPIRTLRALPPRTNQSLRNPPEQLYYLFGSNTEEMGGSADTTDLNSSKNVTTLNPTILNLRSSFSELSFRDEESVDRYDSGRDYDEMSDAYDKIDDMRWRKADFSHLSARPISRADSEATYLLDLDQEQNPIPDAMKANNMRHNRISEL</sequence>
<comment type="caution">
    <text evidence="1">The sequence shown here is derived from an EMBL/GenBank/DDBJ whole genome shotgun (WGS) entry which is preliminary data.</text>
</comment>
<dbReference type="Proteomes" id="UP000784294">
    <property type="component" value="Unassembled WGS sequence"/>
</dbReference>
<proteinExistence type="predicted"/>
<evidence type="ECO:0000313" key="1">
    <source>
        <dbReference type="EMBL" id="VEL41072.1"/>
    </source>
</evidence>
<evidence type="ECO:0000313" key="2">
    <source>
        <dbReference type="Proteomes" id="UP000784294"/>
    </source>
</evidence>
<protein>
    <submittedName>
        <fullName evidence="1">Uncharacterized protein</fullName>
    </submittedName>
</protein>
<name>A0A3S5B5P5_9PLAT</name>
<dbReference type="AlphaFoldDB" id="A0A3S5B5P5"/>